<dbReference type="EMBL" id="CAJJDP010000189">
    <property type="protein sequence ID" value="CAD8214672.1"/>
    <property type="molecule type" value="Genomic_DNA"/>
</dbReference>
<name>A0A8S1YQY2_PAROT</name>
<accession>A0A8S1YQY2</accession>
<evidence type="ECO:0000313" key="1">
    <source>
        <dbReference type="EMBL" id="CAD8214672.1"/>
    </source>
</evidence>
<keyword evidence="2" id="KW-1185">Reference proteome</keyword>
<gene>
    <name evidence="1" type="ORF">POCTA_138.1.T1850019</name>
</gene>
<dbReference type="Proteomes" id="UP000683925">
    <property type="component" value="Unassembled WGS sequence"/>
</dbReference>
<sequence length="100" mass="11548">MKEIDSDLIQKNSFRRVLGLNKSFPKSFIVGRLEFDLSEISIFENKSRYLCSNIIQMAIRLRILRGFITCNFTITSSGHCSKMITWGFPMARSNAESVEY</sequence>
<evidence type="ECO:0000313" key="2">
    <source>
        <dbReference type="Proteomes" id="UP000683925"/>
    </source>
</evidence>
<proteinExistence type="predicted"/>
<organism evidence="1 2">
    <name type="scientific">Paramecium octaurelia</name>
    <dbReference type="NCBI Taxonomy" id="43137"/>
    <lineage>
        <taxon>Eukaryota</taxon>
        <taxon>Sar</taxon>
        <taxon>Alveolata</taxon>
        <taxon>Ciliophora</taxon>
        <taxon>Intramacronucleata</taxon>
        <taxon>Oligohymenophorea</taxon>
        <taxon>Peniculida</taxon>
        <taxon>Parameciidae</taxon>
        <taxon>Paramecium</taxon>
    </lineage>
</organism>
<reference evidence="1" key="1">
    <citation type="submission" date="2021-01" db="EMBL/GenBank/DDBJ databases">
        <authorList>
            <consortium name="Genoscope - CEA"/>
            <person name="William W."/>
        </authorList>
    </citation>
    <scope>NUCLEOTIDE SEQUENCE</scope>
</reference>
<comment type="caution">
    <text evidence="1">The sequence shown here is derived from an EMBL/GenBank/DDBJ whole genome shotgun (WGS) entry which is preliminary data.</text>
</comment>
<protein>
    <submittedName>
        <fullName evidence="1">Uncharacterized protein</fullName>
    </submittedName>
</protein>
<dbReference type="AlphaFoldDB" id="A0A8S1YQY2"/>